<dbReference type="Proteomes" id="UP000312784">
    <property type="component" value="Unassembled WGS sequence"/>
</dbReference>
<evidence type="ECO:0000313" key="2">
    <source>
        <dbReference type="EMBL" id="TNV11112.1"/>
    </source>
</evidence>
<keyword evidence="3" id="KW-1185">Reference proteome</keyword>
<dbReference type="RefSeq" id="WP_140026047.1">
    <property type="nucleotide sequence ID" value="NZ_JBBHKQ010000001.1"/>
</dbReference>
<evidence type="ECO:0000313" key="3">
    <source>
        <dbReference type="Proteomes" id="UP000312784"/>
    </source>
</evidence>
<gene>
    <name evidence="2" type="ORF">FIC94_18975</name>
    <name evidence="1" type="ORF">WIX40_14305</name>
</gene>
<reference evidence="1 4" key="2">
    <citation type="submission" date="2024-03" db="EMBL/GenBank/DDBJ databases">
        <title>Reference genomes for the five species model microbial community.</title>
        <authorList>
            <person name="Padfield D."/>
        </authorList>
    </citation>
    <scope>NUCLEOTIDE SEQUENCE [LARGE SCALE GENOMIC DNA]</scope>
    <source>
        <strain evidence="1 4">AB1</strain>
    </source>
</reference>
<dbReference type="AlphaFoldDB" id="A0ABD5JYG4"/>
<protein>
    <submittedName>
        <fullName evidence="1">Uncharacterized protein</fullName>
    </submittedName>
</protein>
<evidence type="ECO:0000313" key="1">
    <source>
        <dbReference type="EMBL" id="MEJ5901284.1"/>
    </source>
</evidence>
<accession>A0ABD5JYG4</accession>
<reference evidence="2 3" key="1">
    <citation type="submission" date="2019-06" db="EMBL/GenBank/DDBJ databases">
        <title>Ochrobactrum cricket sp.nov., isolated from the insect Teleogryllus occipitalis living in deserted cropland.</title>
        <authorList>
            <person name="Hu M."/>
        </authorList>
    </citation>
    <scope>NUCLEOTIDE SEQUENCE [LARGE SCALE GENOMIC DNA]</scope>
    <source>
        <strain evidence="2 3">LCB8</strain>
    </source>
</reference>
<name>A0ABD5JYG4_9HYPH</name>
<comment type="caution">
    <text evidence="1">The sequence shown here is derived from an EMBL/GenBank/DDBJ whole genome shotgun (WGS) entry which is preliminary data.</text>
</comment>
<dbReference type="EMBL" id="VEWL01000015">
    <property type="protein sequence ID" value="TNV11112.1"/>
    <property type="molecule type" value="Genomic_DNA"/>
</dbReference>
<sequence length="61" mass="6728">MHQWLIRLNHVDDEIENGGFVHQLPAVVHHPQIVLASRSGVGLYSLALTEPGFARLGPYGL</sequence>
<evidence type="ECO:0000313" key="4">
    <source>
        <dbReference type="Proteomes" id="UP001362311"/>
    </source>
</evidence>
<organism evidence="1 4">
    <name type="scientific">Ochrobactrum teleogrylli</name>
    <dbReference type="NCBI Taxonomy" id="2479765"/>
    <lineage>
        <taxon>Bacteria</taxon>
        <taxon>Pseudomonadati</taxon>
        <taxon>Pseudomonadota</taxon>
        <taxon>Alphaproteobacteria</taxon>
        <taxon>Hyphomicrobiales</taxon>
        <taxon>Brucellaceae</taxon>
        <taxon>Brucella/Ochrobactrum group</taxon>
        <taxon>Ochrobactrum</taxon>
    </lineage>
</organism>
<dbReference type="Proteomes" id="UP001362311">
    <property type="component" value="Unassembled WGS sequence"/>
</dbReference>
<dbReference type="EMBL" id="JBBHKQ010000001">
    <property type="protein sequence ID" value="MEJ5901284.1"/>
    <property type="molecule type" value="Genomic_DNA"/>
</dbReference>
<proteinExistence type="predicted"/>